<dbReference type="PANTHER" id="PTHR30337:SF0">
    <property type="entry name" value="NUCLEASE SBCCD SUBUNIT D"/>
    <property type="match status" value="1"/>
</dbReference>
<feature type="domain" description="Calcineurin-like phosphoesterase" evidence="1">
    <location>
        <begin position="2"/>
        <end position="247"/>
    </location>
</feature>
<dbReference type="InterPro" id="IPR004843">
    <property type="entry name" value="Calcineurin-like_PHP"/>
</dbReference>
<dbReference type="SUPFAM" id="SSF52540">
    <property type="entry name" value="P-loop containing nucleoside triphosphate hydrolases"/>
    <property type="match status" value="1"/>
</dbReference>
<dbReference type="Pfam" id="PF00149">
    <property type="entry name" value="Metallophos"/>
    <property type="match status" value="1"/>
</dbReference>
<protein>
    <submittedName>
        <fullName evidence="3">Uncharacterized protein</fullName>
    </submittedName>
</protein>
<name>A0A250EZK3_CAPSP</name>
<accession>A0A250EZK3</accession>
<dbReference type="Proteomes" id="UP000217334">
    <property type="component" value="Chromosome"/>
</dbReference>
<dbReference type="Gene3D" id="3.60.21.10">
    <property type="match status" value="1"/>
</dbReference>
<dbReference type="InterPro" id="IPR027417">
    <property type="entry name" value="P-loop_NTPase"/>
</dbReference>
<dbReference type="InterPro" id="IPR029052">
    <property type="entry name" value="Metallo-depent_PP-like"/>
</dbReference>
<dbReference type="SUPFAM" id="SSF56300">
    <property type="entry name" value="Metallo-dependent phosphatases"/>
    <property type="match status" value="1"/>
</dbReference>
<organism evidence="3 4">
    <name type="scientific">Capnocytophaga sputigena</name>
    <dbReference type="NCBI Taxonomy" id="1019"/>
    <lineage>
        <taxon>Bacteria</taxon>
        <taxon>Pseudomonadati</taxon>
        <taxon>Bacteroidota</taxon>
        <taxon>Flavobacteriia</taxon>
        <taxon>Flavobacteriales</taxon>
        <taxon>Flavobacteriaceae</taxon>
        <taxon>Capnocytophaga</taxon>
    </lineage>
</organism>
<dbReference type="InterPro" id="IPR050535">
    <property type="entry name" value="DNA_Repair-Maintenance_Comp"/>
</dbReference>
<dbReference type="GO" id="GO:0016787">
    <property type="term" value="F:hydrolase activity"/>
    <property type="evidence" value="ECO:0007669"/>
    <property type="project" value="InterPro"/>
</dbReference>
<dbReference type="AlphaFoldDB" id="A0A250EZK3"/>
<reference evidence="4" key="1">
    <citation type="submission" date="2017-06" db="EMBL/GenBank/DDBJ databases">
        <title>Capnocytophaga spp. assemblies.</title>
        <authorList>
            <person name="Gulvik C.A."/>
        </authorList>
    </citation>
    <scope>NUCLEOTIDE SEQUENCE [LARGE SCALE GENOMIC DNA]</scope>
    <source>
        <strain evidence="4">H4486</strain>
    </source>
</reference>
<evidence type="ECO:0000259" key="2">
    <source>
        <dbReference type="Pfam" id="PF24406"/>
    </source>
</evidence>
<sequence length="1036" mass="122075">MIRILHISDLHLEKEELSNPKRNIIDALIEDIGNFINDNTIFIFTGDLVDKGGIGFSDRDLAFNNFENLFITPILTKYETLKGKVFLVPGNHDIFRDKIDDITEQGLKASLVDSIKTNNFIEQNRSSYKHLERLEDYKKWEKDFYAKYNPDANVSNFENTFKLEIEENTVGITCLNSSWLCKDDSDKNNLLLGKNQIENSLKEIQSCQIKLAVMHHPLEFFKDFDKEESQNLLYSRYDALFTGHVHKLSSSYTQDLFGNIFISIANSSIGDHPKEREYVNGYTIVDLYPNEKIEVHYRKYIEVKNCFVPNTDMGIESGKTTFYIPKKEEFLQFEKNKRILDSIKNRFFEKLNDDIIISSSNTNVECSIDNLFIEPRILNNPQDNLSEKDTKEYSIESILSSSENFLIYGAKEAGKTLLLDKMFIESVEKFNRYNKIPILVKFNDFKKRKIQQVIREFLSVSSNEIDNFLSENQIILFIDDILFSTTPQNQIESLIELIEKYPKLQIVGTANLLLENHIPIDSFDYHKIFKFNISFIQSFGSKEIKQLIQKWYANKEVDLQENMQKLIKSFTDFGLPRTPLSVTLFLWIFEKQEKKPINNSVLVELFIENLLEKTNIENVYSDTFDFTNKKRLLSFTAYHMYEKGDADANYAISYADLVKYFETYLKSRFSGKPQKILDDFIKRGIFSEEGNNTIRFKSAFFFHYFLALHFDYSPEFKQFVFEGDNYLNFTDEITYYTGLKRDDIEILIFTQQKLSEIFGMFNEDVMNNYEKVDKVLESKRDNTITFQIDNKKAQTKLTEKQIEEIYDTSLSSIPVSKTIEKKELNKKTSDYQIDKVLKLASNVLKNSEDVDDFELKKKSYSNILTSSISFLMQYRDYLISYYIKYKKEPNHFPKNVDFHLFIKIIPMIHQVVIYDWLGTQKLRPVIVDKIEKDKESLNISDYERFLSVFIYGDIKGSDYPIYIEDFIKKIRYNYLKDLSYLKIMSYFHLRKNDSMLDEKYIRIMADIKQKLGHLDVSKKSKFMQNLKDDKKKNNLD</sequence>
<evidence type="ECO:0000313" key="3">
    <source>
        <dbReference type="EMBL" id="ATA78333.1"/>
    </source>
</evidence>
<gene>
    <name evidence="3" type="ORF">CGC59_01005</name>
</gene>
<dbReference type="PANTHER" id="PTHR30337">
    <property type="entry name" value="COMPONENT OF ATP-DEPENDENT DSDNA EXONUCLEASE"/>
    <property type="match status" value="1"/>
</dbReference>
<dbReference type="Pfam" id="PF24406">
    <property type="entry name" value="nSTAND_NTPase4"/>
    <property type="match status" value="1"/>
</dbReference>
<feature type="domain" description="STAND NTPase 4 small alpha/beta" evidence="2">
    <location>
        <begin position="650"/>
        <end position="706"/>
    </location>
</feature>
<dbReference type="EMBL" id="CP022383">
    <property type="protein sequence ID" value="ATA78333.1"/>
    <property type="molecule type" value="Genomic_DNA"/>
</dbReference>
<proteinExistence type="predicted"/>
<evidence type="ECO:0000313" key="4">
    <source>
        <dbReference type="Proteomes" id="UP000217334"/>
    </source>
</evidence>
<dbReference type="InterPro" id="IPR057123">
    <property type="entry name" value="STAND_NTPase4_dom"/>
</dbReference>
<evidence type="ECO:0000259" key="1">
    <source>
        <dbReference type="Pfam" id="PF00149"/>
    </source>
</evidence>
<dbReference type="RefSeq" id="WP_095900553.1">
    <property type="nucleotide sequence ID" value="NZ_CP022383.1"/>
</dbReference>
<dbReference type="Gene3D" id="3.40.50.300">
    <property type="entry name" value="P-loop containing nucleotide triphosphate hydrolases"/>
    <property type="match status" value="1"/>
</dbReference>